<reference evidence="4 5" key="1">
    <citation type="submission" date="2017-12" db="EMBL/GenBank/DDBJ databases">
        <title>Comparative genomics of Botrytis spp.</title>
        <authorList>
            <person name="Valero-Jimenez C.A."/>
            <person name="Tapia P."/>
            <person name="Veloso J."/>
            <person name="Silva-Moreno E."/>
            <person name="Staats M."/>
            <person name="Valdes J.H."/>
            <person name="Van Kan J.A.L."/>
        </authorList>
    </citation>
    <scope>NUCLEOTIDE SEQUENCE [LARGE SCALE GENOMIC DNA]</scope>
    <source>
        <strain evidence="4 5">MUCL435</strain>
    </source>
</reference>
<feature type="signal peptide" evidence="3">
    <location>
        <begin position="1"/>
        <end position="21"/>
    </location>
</feature>
<organism evidence="4 5">
    <name type="scientific">Botrytis galanthina</name>
    <dbReference type="NCBI Taxonomy" id="278940"/>
    <lineage>
        <taxon>Eukaryota</taxon>
        <taxon>Fungi</taxon>
        <taxon>Dikarya</taxon>
        <taxon>Ascomycota</taxon>
        <taxon>Pezizomycotina</taxon>
        <taxon>Leotiomycetes</taxon>
        <taxon>Helotiales</taxon>
        <taxon>Sclerotiniaceae</taxon>
        <taxon>Botrytis</taxon>
    </lineage>
</organism>
<comment type="similarity">
    <text evidence="1">Belongs to the cerato-ulmin hydrophobin family.</text>
</comment>
<evidence type="ECO:0000256" key="1">
    <source>
        <dbReference type="ARBA" id="ARBA00009576"/>
    </source>
</evidence>
<dbReference type="EMBL" id="PQXL01000542">
    <property type="protein sequence ID" value="THV45007.1"/>
    <property type="molecule type" value="Genomic_DNA"/>
</dbReference>
<dbReference type="Pfam" id="PF06766">
    <property type="entry name" value="Hydrophobin_2"/>
    <property type="match status" value="1"/>
</dbReference>
<gene>
    <name evidence="4" type="ORF">BGAL_0543g00010</name>
</gene>
<keyword evidence="5" id="KW-1185">Reference proteome</keyword>
<sequence length="98" mass="10295">MYFSRVSIIVSMTALFATAFAMPATLVSRQDAICSSGSPQCCDVDVLGVADLDCESPPDAYTDIASFNELCSSLGKINMCCDLPILGQGIICTSPDNS</sequence>
<evidence type="ECO:0000256" key="3">
    <source>
        <dbReference type="SAM" id="SignalP"/>
    </source>
</evidence>
<evidence type="ECO:0000313" key="4">
    <source>
        <dbReference type="EMBL" id="THV45007.1"/>
    </source>
</evidence>
<evidence type="ECO:0000313" key="5">
    <source>
        <dbReference type="Proteomes" id="UP000308671"/>
    </source>
</evidence>
<dbReference type="Gene3D" id="3.20.120.10">
    <property type="entry name" value="Hydrophobin"/>
    <property type="match status" value="1"/>
</dbReference>
<keyword evidence="2" id="KW-1015">Disulfide bond</keyword>
<proteinExistence type="inferred from homology"/>
<keyword evidence="3" id="KW-0732">Signal</keyword>
<evidence type="ECO:0008006" key="6">
    <source>
        <dbReference type="Google" id="ProtNLM"/>
    </source>
</evidence>
<dbReference type="OrthoDB" id="4500971at2759"/>
<evidence type="ECO:0000256" key="2">
    <source>
        <dbReference type="ARBA" id="ARBA00023157"/>
    </source>
</evidence>
<feature type="chain" id="PRO_5021006614" description="Hydrophobin" evidence="3">
    <location>
        <begin position="22"/>
        <end position="98"/>
    </location>
</feature>
<dbReference type="Proteomes" id="UP000308671">
    <property type="component" value="Unassembled WGS sequence"/>
</dbReference>
<name>A0A4S8QJ97_9HELO</name>
<accession>A0A4S8QJ97</accession>
<dbReference type="PANTHER" id="PTHR42341:SF1">
    <property type="entry name" value="HYDROPHOBIN"/>
    <property type="match status" value="1"/>
</dbReference>
<dbReference type="SUPFAM" id="SSF101751">
    <property type="entry name" value="Hydrophobin II, HfbII"/>
    <property type="match status" value="1"/>
</dbReference>
<dbReference type="GO" id="GO:0005576">
    <property type="term" value="C:extracellular region"/>
    <property type="evidence" value="ECO:0007669"/>
    <property type="project" value="InterPro"/>
</dbReference>
<dbReference type="AlphaFoldDB" id="A0A4S8QJ97"/>
<dbReference type="InterPro" id="IPR010636">
    <property type="entry name" value="Class_II_hydrophobin"/>
</dbReference>
<dbReference type="InterPro" id="IPR036686">
    <property type="entry name" value="Class_II_Hydrophobin_sf"/>
</dbReference>
<protein>
    <recommendedName>
        <fullName evidence="6">Hydrophobin</fullName>
    </recommendedName>
</protein>
<comment type="caution">
    <text evidence="4">The sequence shown here is derived from an EMBL/GenBank/DDBJ whole genome shotgun (WGS) entry which is preliminary data.</text>
</comment>
<dbReference type="PANTHER" id="PTHR42341">
    <property type="entry name" value="HYDROPHOBIN"/>
    <property type="match status" value="1"/>
</dbReference>
<dbReference type="CDD" id="cd23508">
    <property type="entry name" value="hydrophobin_II"/>
    <property type="match status" value="1"/>
</dbReference>